<protein>
    <recommendedName>
        <fullName evidence="9">Glycosyltransferase RgtA/B/C/D-like domain-containing protein</fullName>
    </recommendedName>
</protein>
<keyword evidence="3" id="KW-0328">Glycosyltransferase</keyword>
<keyword evidence="2" id="KW-1003">Cell membrane</keyword>
<evidence type="ECO:0000256" key="1">
    <source>
        <dbReference type="ARBA" id="ARBA00004651"/>
    </source>
</evidence>
<dbReference type="Pfam" id="PF13231">
    <property type="entry name" value="PMT_2"/>
    <property type="match status" value="1"/>
</dbReference>
<dbReference type="PANTHER" id="PTHR33908:SF11">
    <property type="entry name" value="MEMBRANE PROTEIN"/>
    <property type="match status" value="1"/>
</dbReference>
<feature type="transmembrane region" description="Helical" evidence="8">
    <location>
        <begin position="209"/>
        <end position="228"/>
    </location>
</feature>
<feature type="domain" description="Glycosyltransferase RgtA/B/C/D-like" evidence="9">
    <location>
        <begin position="78"/>
        <end position="216"/>
    </location>
</feature>
<evidence type="ECO:0000256" key="3">
    <source>
        <dbReference type="ARBA" id="ARBA00022676"/>
    </source>
</evidence>
<sequence>MLNSLAFIRPLRFAVSVRFIPVAIWIVCIAAVDPFGNFPLNDDWSYAIAVQRLLETGQFHPTDWTSTTLLTHVLWGALFSLPFGASFVTLRFATIVAGALGLWLFGALLRALGCDRRIALLASVTLAFNPIFFALSNTFMTDVGFATLTIGSALLFVRYLHSQRMGYLIAALVVALAATLLRQLALFLPMAMVVALLLERPRAARPLRLAVAGVGACAAAIVLLELWFRTHGMLPSTFHTQSEQLVENIEDFPQRLALILRHTLVALLYLGWFTFPVLILRLPGFYRSLRARWTGTATLAGMAVLLVSCLILLTMADRLLPLSENVIVDSGIGPLTLTDAFTLDVAVPSLPQSFWFIVTAMGLAGGAMLALEAMFTAIRLVAMFRARKRNPAGLARAFLIAGVVIYMAPLFVAGYFDRYLLPPAVLLLALASMPTPAGTPGAATAFRPFTLQRPRAMTSLVSLAAFVLMMWFSVGGTHDYLNWNRARWELVNTLTASGVSPRMVDGGLEVNGLYLYDPHYRRVPGKSWWWVQSDEYMITFSRLPGYRVDSSIEVSRWLPPFSSTVFALKRAER</sequence>
<evidence type="ECO:0000313" key="10">
    <source>
        <dbReference type="EMBL" id="CAG4888351.1"/>
    </source>
</evidence>
<feature type="transmembrane region" description="Helical" evidence="8">
    <location>
        <begin position="12"/>
        <end position="32"/>
    </location>
</feature>
<evidence type="ECO:0000256" key="8">
    <source>
        <dbReference type="SAM" id="Phobius"/>
    </source>
</evidence>
<keyword evidence="6 8" id="KW-1133">Transmembrane helix</keyword>
<dbReference type="Proteomes" id="UP000789752">
    <property type="component" value="Unassembled WGS sequence"/>
</dbReference>
<evidence type="ECO:0000256" key="5">
    <source>
        <dbReference type="ARBA" id="ARBA00022692"/>
    </source>
</evidence>
<accession>A0ABN7QEK6</accession>
<organism evidence="10 11">
    <name type="scientific">Paraburkholderia gardini</name>
    <dbReference type="NCBI Taxonomy" id="2823469"/>
    <lineage>
        <taxon>Bacteria</taxon>
        <taxon>Pseudomonadati</taxon>
        <taxon>Pseudomonadota</taxon>
        <taxon>Betaproteobacteria</taxon>
        <taxon>Burkholderiales</taxon>
        <taxon>Burkholderiaceae</taxon>
        <taxon>Paraburkholderia</taxon>
    </lineage>
</organism>
<keyword evidence="5 8" id="KW-0812">Transmembrane</keyword>
<comment type="subcellular location">
    <subcellularLocation>
        <location evidence="1">Cell membrane</location>
        <topology evidence="1">Multi-pass membrane protein</topology>
    </subcellularLocation>
</comment>
<comment type="caution">
    <text evidence="10">The sequence shown here is derived from an EMBL/GenBank/DDBJ whole genome shotgun (WGS) entry which is preliminary data.</text>
</comment>
<evidence type="ECO:0000256" key="7">
    <source>
        <dbReference type="ARBA" id="ARBA00023136"/>
    </source>
</evidence>
<dbReference type="RefSeq" id="WP_228974611.1">
    <property type="nucleotide sequence ID" value="NZ_CAJQYY010000002.1"/>
</dbReference>
<dbReference type="InterPro" id="IPR050297">
    <property type="entry name" value="LipidA_mod_glycosyltrf_83"/>
</dbReference>
<dbReference type="EMBL" id="CAJQYY010000002">
    <property type="protein sequence ID" value="CAG4888351.1"/>
    <property type="molecule type" value="Genomic_DNA"/>
</dbReference>
<feature type="transmembrane region" description="Helical" evidence="8">
    <location>
        <begin position="92"/>
        <end position="112"/>
    </location>
</feature>
<feature type="transmembrane region" description="Helical" evidence="8">
    <location>
        <begin position="354"/>
        <end position="382"/>
    </location>
</feature>
<evidence type="ECO:0000256" key="6">
    <source>
        <dbReference type="ARBA" id="ARBA00022989"/>
    </source>
</evidence>
<proteinExistence type="predicted"/>
<feature type="transmembrane region" description="Helical" evidence="8">
    <location>
        <begin position="259"/>
        <end position="281"/>
    </location>
</feature>
<feature type="transmembrane region" description="Helical" evidence="8">
    <location>
        <begin position="394"/>
        <end position="416"/>
    </location>
</feature>
<reference evidence="10 11" key="1">
    <citation type="submission" date="2021-04" db="EMBL/GenBank/DDBJ databases">
        <authorList>
            <person name="Vanwijnsberghe S."/>
        </authorList>
    </citation>
    <scope>NUCLEOTIDE SEQUENCE [LARGE SCALE GENOMIC DNA]</scope>
    <source>
        <strain evidence="10 11">LMG 32171</strain>
    </source>
</reference>
<feature type="transmembrane region" description="Helical" evidence="8">
    <location>
        <begin position="167"/>
        <end position="197"/>
    </location>
</feature>
<evidence type="ECO:0000259" key="9">
    <source>
        <dbReference type="Pfam" id="PF13231"/>
    </source>
</evidence>
<keyword evidence="4" id="KW-0808">Transferase</keyword>
<keyword evidence="7 8" id="KW-0472">Membrane</keyword>
<name>A0ABN7QEK6_9BURK</name>
<evidence type="ECO:0000256" key="4">
    <source>
        <dbReference type="ARBA" id="ARBA00022679"/>
    </source>
</evidence>
<evidence type="ECO:0000313" key="11">
    <source>
        <dbReference type="Proteomes" id="UP000789752"/>
    </source>
</evidence>
<feature type="transmembrane region" description="Helical" evidence="8">
    <location>
        <begin position="118"/>
        <end position="136"/>
    </location>
</feature>
<evidence type="ECO:0000256" key="2">
    <source>
        <dbReference type="ARBA" id="ARBA00022475"/>
    </source>
</evidence>
<dbReference type="InterPro" id="IPR038731">
    <property type="entry name" value="RgtA/B/C-like"/>
</dbReference>
<keyword evidence="11" id="KW-1185">Reference proteome</keyword>
<feature type="transmembrane region" description="Helical" evidence="8">
    <location>
        <begin position="293"/>
        <end position="316"/>
    </location>
</feature>
<gene>
    <name evidence="10" type="ORF">R54767_00543</name>
</gene>
<feature type="transmembrane region" description="Helical" evidence="8">
    <location>
        <begin position="456"/>
        <end position="477"/>
    </location>
</feature>
<dbReference type="PANTHER" id="PTHR33908">
    <property type="entry name" value="MANNOSYLTRANSFERASE YKCB-RELATED"/>
    <property type="match status" value="1"/>
</dbReference>